<reference evidence="2" key="2">
    <citation type="submission" date="2023-05" db="EMBL/GenBank/DDBJ databases">
        <authorList>
            <consortium name="Lawrence Berkeley National Laboratory"/>
            <person name="Steindorff A."/>
            <person name="Hensen N."/>
            <person name="Bonometti L."/>
            <person name="Westerberg I."/>
            <person name="Brannstrom I.O."/>
            <person name="Guillou S."/>
            <person name="Cros-Aarteil S."/>
            <person name="Calhoun S."/>
            <person name="Haridas S."/>
            <person name="Kuo A."/>
            <person name="Mondo S."/>
            <person name="Pangilinan J."/>
            <person name="Riley R."/>
            <person name="Labutti K."/>
            <person name="Andreopoulos B."/>
            <person name="Lipzen A."/>
            <person name="Chen C."/>
            <person name="Yanf M."/>
            <person name="Daum C."/>
            <person name="Ng V."/>
            <person name="Clum A."/>
            <person name="Ohm R."/>
            <person name="Martin F."/>
            <person name="Silar P."/>
            <person name="Natvig D."/>
            <person name="Lalanne C."/>
            <person name="Gautier V."/>
            <person name="Ament-Velasquez S.L."/>
            <person name="Kruys A."/>
            <person name="Hutchinson M.I."/>
            <person name="Powell A.J."/>
            <person name="Barry K."/>
            <person name="Miller A.N."/>
            <person name="Grigoriev I.V."/>
            <person name="Debuchy R."/>
            <person name="Gladieux P."/>
            <person name="Thoren M.H."/>
            <person name="Johannesson H."/>
        </authorList>
    </citation>
    <scope>NUCLEOTIDE SEQUENCE</scope>
    <source>
        <strain evidence="2">CBS 508.74</strain>
    </source>
</reference>
<protein>
    <submittedName>
        <fullName evidence="2">Uncharacterized protein</fullName>
    </submittedName>
</protein>
<dbReference type="AlphaFoldDB" id="A0AAN6QEX6"/>
<organism evidence="2 3">
    <name type="scientific">Canariomyces notabilis</name>
    <dbReference type="NCBI Taxonomy" id="2074819"/>
    <lineage>
        <taxon>Eukaryota</taxon>
        <taxon>Fungi</taxon>
        <taxon>Dikarya</taxon>
        <taxon>Ascomycota</taxon>
        <taxon>Pezizomycotina</taxon>
        <taxon>Sordariomycetes</taxon>
        <taxon>Sordariomycetidae</taxon>
        <taxon>Sordariales</taxon>
        <taxon>Chaetomiaceae</taxon>
        <taxon>Canariomyces</taxon>
    </lineage>
</organism>
<gene>
    <name evidence="2" type="ORF">N656DRAFT_439806</name>
</gene>
<feature type="compositionally biased region" description="Basic and acidic residues" evidence="1">
    <location>
        <begin position="54"/>
        <end position="68"/>
    </location>
</feature>
<sequence>MSILIRLFCMYPKSLHANPSAVAIYQKDFIENQENHCQPCHDRIQPRGSIQRSKQPDRAGSPDKRIEQRPTAVIPHCPLLLPRPFCAELGRPCCIRTMFGRPREFLTSFTSV</sequence>
<dbReference type="EMBL" id="MU853364">
    <property type="protein sequence ID" value="KAK4108366.1"/>
    <property type="molecule type" value="Genomic_DNA"/>
</dbReference>
<evidence type="ECO:0000313" key="3">
    <source>
        <dbReference type="Proteomes" id="UP001302812"/>
    </source>
</evidence>
<comment type="caution">
    <text evidence="2">The sequence shown here is derived from an EMBL/GenBank/DDBJ whole genome shotgun (WGS) entry which is preliminary data.</text>
</comment>
<evidence type="ECO:0000313" key="2">
    <source>
        <dbReference type="EMBL" id="KAK4108366.1"/>
    </source>
</evidence>
<evidence type="ECO:0000256" key="1">
    <source>
        <dbReference type="SAM" id="MobiDB-lite"/>
    </source>
</evidence>
<dbReference type="Proteomes" id="UP001302812">
    <property type="component" value="Unassembled WGS sequence"/>
</dbReference>
<feature type="region of interest" description="Disordered" evidence="1">
    <location>
        <begin position="41"/>
        <end position="69"/>
    </location>
</feature>
<accession>A0AAN6QEX6</accession>
<name>A0AAN6QEX6_9PEZI</name>
<dbReference type="GeneID" id="89933786"/>
<keyword evidence="3" id="KW-1185">Reference proteome</keyword>
<dbReference type="RefSeq" id="XP_064665936.1">
    <property type="nucleotide sequence ID" value="XM_064809662.1"/>
</dbReference>
<proteinExistence type="predicted"/>
<reference evidence="2" key="1">
    <citation type="journal article" date="2023" name="Mol. Phylogenet. Evol.">
        <title>Genome-scale phylogeny and comparative genomics of the fungal order Sordariales.</title>
        <authorList>
            <person name="Hensen N."/>
            <person name="Bonometti L."/>
            <person name="Westerberg I."/>
            <person name="Brannstrom I.O."/>
            <person name="Guillou S."/>
            <person name="Cros-Aarteil S."/>
            <person name="Calhoun S."/>
            <person name="Haridas S."/>
            <person name="Kuo A."/>
            <person name="Mondo S."/>
            <person name="Pangilinan J."/>
            <person name="Riley R."/>
            <person name="LaButti K."/>
            <person name="Andreopoulos B."/>
            <person name="Lipzen A."/>
            <person name="Chen C."/>
            <person name="Yan M."/>
            <person name="Daum C."/>
            <person name="Ng V."/>
            <person name="Clum A."/>
            <person name="Steindorff A."/>
            <person name="Ohm R.A."/>
            <person name="Martin F."/>
            <person name="Silar P."/>
            <person name="Natvig D.O."/>
            <person name="Lalanne C."/>
            <person name="Gautier V."/>
            <person name="Ament-Velasquez S.L."/>
            <person name="Kruys A."/>
            <person name="Hutchinson M.I."/>
            <person name="Powell A.J."/>
            <person name="Barry K."/>
            <person name="Miller A.N."/>
            <person name="Grigoriev I.V."/>
            <person name="Debuchy R."/>
            <person name="Gladieux P."/>
            <person name="Hiltunen Thoren M."/>
            <person name="Johannesson H."/>
        </authorList>
    </citation>
    <scope>NUCLEOTIDE SEQUENCE</scope>
    <source>
        <strain evidence="2">CBS 508.74</strain>
    </source>
</reference>